<evidence type="ECO:0000313" key="3">
    <source>
        <dbReference type="EMBL" id="MBJ7543930.1"/>
    </source>
</evidence>
<keyword evidence="4" id="KW-1185">Reference proteome</keyword>
<reference evidence="3 4" key="1">
    <citation type="submission" date="2020-12" db="EMBL/GenBank/DDBJ databases">
        <title>Revised draft genomes of Rhodomicrobium vannielii ATCC 17100 and Rhodomicrobium udaipurense JA643.</title>
        <authorList>
            <person name="Conners E.M."/>
            <person name="Davenport E.J."/>
            <person name="Bose A."/>
        </authorList>
    </citation>
    <scope>NUCLEOTIDE SEQUENCE [LARGE SCALE GENOMIC DNA]</scope>
    <source>
        <strain evidence="3 4">JA643</strain>
    </source>
</reference>
<dbReference type="InterPro" id="IPR018704">
    <property type="entry name" value="SecYEG/CpoB_TPR"/>
</dbReference>
<dbReference type="Pfam" id="PF09976">
    <property type="entry name" value="TPR_21"/>
    <property type="match status" value="1"/>
</dbReference>
<evidence type="ECO:0000313" key="4">
    <source>
        <dbReference type="Proteomes" id="UP000623250"/>
    </source>
</evidence>
<keyword evidence="1" id="KW-1133">Transmembrane helix</keyword>
<name>A0A8I1GDJ7_9HYPH</name>
<dbReference type="Proteomes" id="UP000623250">
    <property type="component" value="Unassembled WGS sequence"/>
</dbReference>
<keyword evidence="1" id="KW-0812">Transmembrane</keyword>
<dbReference type="RefSeq" id="WP_052037555.1">
    <property type="nucleotide sequence ID" value="NZ_JAEMUK010000020.1"/>
</dbReference>
<accession>A0A8I1GDJ7</accession>
<evidence type="ECO:0000259" key="2">
    <source>
        <dbReference type="Pfam" id="PF09976"/>
    </source>
</evidence>
<protein>
    <submittedName>
        <fullName evidence="3">Tetratricopeptide repeat protein</fullName>
    </submittedName>
</protein>
<comment type="caution">
    <text evidence="3">The sequence shown here is derived from an EMBL/GenBank/DDBJ whole genome shotgun (WGS) entry which is preliminary data.</text>
</comment>
<keyword evidence="1" id="KW-0472">Membrane</keyword>
<dbReference type="EMBL" id="JAEMUK010000020">
    <property type="protein sequence ID" value="MBJ7543930.1"/>
    <property type="molecule type" value="Genomic_DNA"/>
</dbReference>
<dbReference type="AlphaFoldDB" id="A0A8I1GDJ7"/>
<evidence type="ECO:0000256" key="1">
    <source>
        <dbReference type="SAM" id="Phobius"/>
    </source>
</evidence>
<feature type="transmembrane region" description="Helical" evidence="1">
    <location>
        <begin position="27"/>
        <end position="45"/>
    </location>
</feature>
<gene>
    <name evidence="3" type="ORF">JDN41_10180</name>
</gene>
<proteinExistence type="predicted"/>
<sequence length="239" mass="25645">MSSDESFIREVNEEHRRRQTAVFFKKYGIYIGIAALVIAAGVGGYKWDQARRAADAARGGDALVTAITLHEDGKEAEAEKALADLAGSGPGAYRVLARLHAASESLAQKKYDQAAEDYRGVASDENAPATLRDFARVQIAALSVDKESYESLSQTLAPYRSGTSEWRFAAKDVLGVAAFKEGKRDEAERIFGEIASDGAAPAGMRQRAQIMLALLFDQPKAAQAGQTGTKDGANEAKTQ</sequence>
<organism evidence="3 4">
    <name type="scientific">Rhodomicrobium udaipurense</name>
    <dbReference type="NCBI Taxonomy" id="1202716"/>
    <lineage>
        <taxon>Bacteria</taxon>
        <taxon>Pseudomonadati</taxon>
        <taxon>Pseudomonadota</taxon>
        <taxon>Alphaproteobacteria</taxon>
        <taxon>Hyphomicrobiales</taxon>
        <taxon>Hyphomicrobiaceae</taxon>
        <taxon>Rhodomicrobium</taxon>
    </lineage>
</organism>
<feature type="domain" description="Ancillary SecYEG translocon subunit/Cell division coordinator CpoB TPR" evidence="2">
    <location>
        <begin position="23"/>
        <end position="192"/>
    </location>
</feature>